<comment type="caution">
    <text evidence="2">The sequence shown here is derived from an EMBL/GenBank/DDBJ whole genome shotgun (WGS) entry which is preliminary data.</text>
</comment>
<accession>A0A0W0RIT0</accession>
<dbReference type="AlphaFoldDB" id="A0A0W0RIT0"/>
<feature type="transmembrane region" description="Helical" evidence="1">
    <location>
        <begin position="116"/>
        <end position="136"/>
    </location>
</feature>
<evidence type="ECO:0000313" key="3">
    <source>
        <dbReference type="Proteomes" id="UP000054695"/>
    </source>
</evidence>
<proteinExistence type="predicted"/>
<dbReference type="Proteomes" id="UP000054695">
    <property type="component" value="Unassembled WGS sequence"/>
</dbReference>
<keyword evidence="3" id="KW-1185">Reference proteome</keyword>
<dbReference type="EMBL" id="LNXU01000032">
    <property type="protein sequence ID" value="KTC70963.1"/>
    <property type="molecule type" value="Genomic_DNA"/>
</dbReference>
<evidence type="ECO:0000313" key="2">
    <source>
        <dbReference type="EMBL" id="KTC70963.1"/>
    </source>
</evidence>
<name>A0A0W0RIT0_LEGBO</name>
<dbReference type="OrthoDB" id="5647215at2"/>
<protein>
    <submittedName>
        <fullName evidence="2">Uncharacterized protein</fullName>
    </submittedName>
</protein>
<evidence type="ECO:0000256" key="1">
    <source>
        <dbReference type="SAM" id="Phobius"/>
    </source>
</evidence>
<sequence length="168" mass="18584">MPSFFSKLGSTWDQYSNLRSRYAELIPIPNPSYFKPIHEKNFKRDVTEDFTDIIVRPIYCPIWLGVNALLLFLKSFIYLLATLLLVVPACLFAIFAPNSNISSSTCSTFKSCLAEAVVDATMGIIASCAAVAAIVFNPIYLLTRALSTVVEHIDNVTKSCCGLTVARF</sequence>
<gene>
    <name evidence="2" type="ORF">Lboz_2540</name>
</gene>
<organism evidence="2 3">
    <name type="scientific">Legionella bozemanae</name>
    <name type="common">Fluoribacter bozemanae</name>
    <dbReference type="NCBI Taxonomy" id="447"/>
    <lineage>
        <taxon>Bacteria</taxon>
        <taxon>Pseudomonadati</taxon>
        <taxon>Pseudomonadota</taxon>
        <taxon>Gammaproteobacteria</taxon>
        <taxon>Legionellales</taxon>
        <taxon>Legionellaceae</taxon>
        <taxon>Legionella</taxon>
    </lineage>
</organism>
<dbReference type="RefSeq" id="WP_058460146.1">
    <property type="nucleotide sequence ID" value="NZ_CAAAIY010000005.1"/>
</dbReference>
<keyword evidence="1" id="KW-1133">Transmembrane helix</keyword>
<feature type="transmembrane region" description="Helical" evidence="1">
    <location>
        <begin position="76"/>
        <end position="96"/>
    </location>
</feature>
<reference evidence="2 3" key="1">
    <citation type="submission" date="2015-11" db="EMBL/GenBank/DDBJ databases">
        <title>Genomic analysis of 38 Legionella species identifies large and diverse effector repertoires.</title>
        <authorList>
            <person name="Burstein D."/>
            <person name="Amaro F."/>
            <person name="Zusman T."/>
            <person name="Lifshitz Z."/>
            <person name="Cohen O."/>
            <person name="Gilbert J.A."/>
            <person name="Pupko T."/>
            <person name="Shuman H.A."/>
            <person name="Segal G."/>
        </authorList>
    </citation>
    <scope>NUCLEOTIDE SEQUENCE [LARGE SCALE GENOMIC DNA]</scope>
    <source>
        <strain evidence="2 3">WIGA</strain>
    </source>
</reference>
<keyword evidence="1" id="KW-0812">Transmembrane</keyword>
<dbReference type="PATRIC" id="fig|447.4.peg.2699"/>
<keyword evidence="1" id="KW-0472">Membrane</keyword>